<sequence>MRNTDSILIKKAIIHVLDNNSDMPILTDYEQEIDEVIHEFLEKHIIKCLQDETNKKANFRSGNQVVLNSCEEIFDDGDTFVENSQRIAKQLFKVMKSNNNISSCDLVIALYSFEDNEYVAVLKLDYSTSFIHHVEFVEEKFKISIMPQAIGLPGLNQKIQKCAFIKRYDEDAEYDLIVLDKQMFNKEDDAGVAQFFINDFLNCNMILDSRDKTKIFKSAAEKWTRKNLREDIEKAQEVREGTISILKNAAEVDLDGFARTVLGDDRDKKDHFIQHMNNEGIEIHGFDIDKNWVEKKMKRRVMKTNTGIEIKGEYEDFEDDSKIEIKRNGDGTVNIVVKNVRFFQER</sequence>
<dbReference type="Pfam" id="PF04245">
    <property type="entry name" value="NA37"/>
    <property type="match status" value="1"/>
</dbReference>
<dbReference type="RefSeq" id="WP_095133925.1">
    <property type="nucleotide sequence ID" value="NZ_NIBG01000009.1"/>
</dbReference>
<name>A0A267MJY7_9FIRM</name>
<proteinExistence type="predicted"/>
<organism evidence="1 2">
    <name type="scientific">Anaeromicrobium sediminis</name>
    <dbReference type="NCBI Taxonomy" id="1478221"/>
    <lineage>
        <taxon>Bacteria</taxon>
        <taxon>Bacillati</taxon>
        <taxon>Bacillota</taxon>
        <taxon>Clostridia</taxon>
        <taxon>Peptostreptococcales</taxon>
        <taxon>Thermotaleaceae</taxon>
        <taxon>Anaeromicrobium</taxon>
    </lineage>
</organism>
<dbReference type="InterPro" id="IPR007358">
    <property type="entry name" value="Nucleoid_associated_NdpA"/>
</dbReference>
<dbReference type="EMBL" id="NIBG01000009">
    <property type="protein sequence ID" value="PAB59195.1"/>
    <property type="molecule type" value="Genomic_DNA"/>
</dbReference>
<gene>
    <name evidence="1" type="ORF">CCE28_11795</name>
</gene>
<reference evidence="1 2" key="1">
    <citation type="submission" date="2017-06" db="EMBL/GenBank/DDBJ databases">
        <title>Draft genome sequence of anaerobic fermentative bacterium Anaeromicrobium sediminis DY2726D isolated from West Pacific Ocean sediments.</title>
        <authorList>
            <person name="Zeng X."/>
        </authorList>
    </citation>
    <scope>NUCLEOTIDE SEQUENCE [LARGE SCALE GENOMIC DNA]</scope>
    <source>
        <strain evidence="1 2">DY2726D</strain>
    </source>
</reference>
<dbReference type="OrthoDB" id="3171075at2"/>
<evidence type="ECO:0000313" key="1">
    <source>
        <dbReference type="EMBL" id="PAB59195.1"/>
    </source>
</evidence>
<keyword evidence="2" id="KW-1185">Reference proteome</keyword>
<protein>
    <recommendedName>
        <fullName evidence="3">Nucleoid-associated protein</fullName>
    </recommendedName>
</protein>
<evidence type="ECO:0008006" key="3">
    <source>
        <dbReference type="Google" id="ProtNLM"/>
    </source>
</evidence>
<evidence type="ECO:0000313" key="2">
    <source>
        <dbReference type="Proteomes" id="UP000216024"/>
    </source>
</evidence>
<dbReference type="GO" id="GO:0009295">
    <property type="term" value="C:nucleoid"/>
    <property type="evidence" value="ECO:0007669"/>
    <property type="project" value="InterPro"/>
</dbReference>
<accession>A0A267MJY7</accession>
<dbReference type="AlphaFoldDB" id="A0A267MJY7"/>
<comment type="caution">
    <text evidence="1">The sequence shown here is derived from an EMBL/GenBank/DDBJ whole genome shotgun (WGS) entry which is preliminary data.</text>
</comment>
<dbReference type="Proteomes" id="UP000216024">
    <property type="component" value="Unassembled WGS sequence"/>
</dbReference>